<dbReference type="GO" id="GO:0003677">
    <property type="term" value="F:DNA binding"/>
    <property type="evidence" value="ECO:0007669"/>
    <property type="project" value="InterPro"/>
</dbReference>
<comment type="caution">
    <text evidence="3">The sequence shown here is derived from an EMBL/GenBank/DDBJ whole genome shotgun (WGS) entry which is preliminary data.</text>
</comment>
<dbReference type="SUPFAM" id="SSF46774">
    <property type="entry name" value="ARID-like"/>
    <property type="match status" value="1"/>
</dbReference>
<accession>A0A498I4B2</accession>
<proteinExistence type="predicted"/>
<dbReference type="Proteomes" id="UP000290289">
    <property type="component" value="Chromosome 14"/>
</dbReference>
<dbReference type="Gene3D" id="1.10.150.60">
    <property type="entry name" value="ARID DNA-binding domain"/>
    <property type="match status" value="1"/>
</dbReference>
<feature type="region of interest" description="Disordered" evidence="1">
    <location>
        <begin position="184"/>
        <end position="204"/>
    </location>
</feature>
<reference evidence="3 4" key="1">
    <citation type="submission" date="2018-10" db="EMBL/GenBank/DDBJ databases">
        <title>A high-quality apple genome assembly.</title>
        <authorList>
            <person name="Hu J."/>
        </authorList>
    </citation>
    <scope>NUCLEOTIDE SEQUENCE [LARGE SCALE GENOMIC DNA]</scope>
    <source>
        <strain evidence="4">cv. HFTH1</strain>
        <tissue evidence="3">Young leaf</tissue>
    </source>
</reference>
<protein>
    <recommendedName>
        <fullName evidence="2">ARID domain-containing protein</fullName>
    </recommendedName>
</protein>
<dbReference type="InterPro" id="IPR001005">
    <property type="entry name" value="SANT/Myb"/>
</dbReference>
<dbReference type="Pfam" id="PF01388">
    <property type="entry name" value="ARID"/>
    <property type="match status" value="1"/>
</dbReference>
<feature type="domain" description="ARID" evidence="2">
    <location>
        <begin position="50"/>
        <end position="144"/>
    </location>
</feature>
<feature type="compositionally biased region" description="Basic and acidic residues" evidence="1">
    <location>
        <begin position="184"/>
        <end position="196"/>
    </location>
</feature>
<dbReference type="CDD" id="cd16100">
    <property type="entry name" value="ARID"/>
    <property type="match status" value="1"/>
</dbReference>
<dbReference type="SMART" id="SM01014">
    <property type="entry name" value="ARID"/>
    <property type="match status" value="1"/>
</dbReference>
<evidence type="ECO:0000256" key="1">
    <source>
        <dbReference type="SAM" id="MobiDB-lite"/>
    </source>
</evidence>
<dbReference type="CDD" id="cd00167">
    <property type="entry name" value="SANT"/>
    <property type="match status" value="1"/>
</dbReference>
<dbReference type="EMBL" id="RDQH01000340">
    <property type="protein sequence ID" value="RXH77034.1"/>
    <property type="molecule type" value="Genomic_DNA"/>
</dbReference>
<evidence type="ECO:0000313" key="3">
    <source>
        <dbReference type="EMBL" id="RXH77034.1"/>
    </source>
</evidence>
<organism evidence="3 4">
    <name type="scientific">Malus domestica</name>
    <name type="common">Apple</name>
    <name type="synonym">Pyrus malus</name>
    <dbReference type="NCBI Taxonomy" id="3750"/>
    <lineage>
        <taxon>Eukaryota</taxon>
        <taxon>Viridiplantae</taxon>
        <taxon>Streptophyta</taxon>
        <taxon>Embryophyta</taxon>
        <taxon>Tracheophyta</taxon>
        <taxon>Spermatophyta</taxon>
        <taxon>Magnoliopsida</taxon>
        <taxon>eudicotyledons</taxon>
        <taxon>Gunneridae</taxon>
        <taxon>Pentapetalae</taxon>
        <taxon>rosids</taxon>
        <taxon>fabids</taxon>
        <taxon>Rosales</taxon>
        <taxon>Rosaceae</taxon>
        <taxon>Amygdaloideae</taxon>
        <taxon>Maleae</taxon>
        <taxon>Malus</taxon>
    </lineage>
</organism>
<keyword evidence="4" id="KW-1185">Reference proteome</keyword>
<dbReference type="AlphaFoldDB" id="A0A498I4B2"/>
<dbReference type="PANTHER" id="PTHR46410">
    <property type="entry name" value="AT-RICH INTERACTIVE DOMAIN-CONTAINING PROTEIN 2"/>
    <property type="match status" value="1"/>
</dbReference>
<evidence type="ECO:0000313" key="4">
    <source>
        <dbReference type="Proteomes" id="UP000290289"/>
    </source>
</evidence>
<evidence type="ECO:0000259" key="2">
    <source>
        <dbReference type="PROSITE" id="PS51011"/>
    </source>
</evidence>
<dbReference type="InterPro" id="IPR001606">
    <property type="entry name" value="ARID_dom"/>
</dbReference>
<dbReference type="PANTHER" id="PTHR46410:SF18">
    <property type="entry name" value="AT-RICH INTERACTIVE DOMAIN-CONTAINING PROTEIN 2"/>
    <property type="match status" value="1"/>
</dbReference>
<dbReference type="PROSITE" id="PS51011">
    <property type="entry name" value="ARID"/>
    <property type="match status" value="1"/>
</dbReference>
<name>A0A498I4B2_MALDO</name>
<dbReference type="SMART" id="SM00501">
    <property type="entry name" value="BRIGHT"/>
    <property type="match status" value="1"/>
</dbReference>
<dbReference type="InterPro" id="IPR036431">
    <property type="entry name" value="ARID_dom_sf"/>
</dbReference>
<sequence length="589" mass="66567">MAGWSSLTTGFVLDCVETTDTCQKDGVFPEINDVGSVKDGVDSDEGDQKGRLRCIFHQVLAVFLKEVGDRDGVVRPVPAVIDDRQPVDLFKLFCVVKDRGGYDLVSNNSLWSFVAVELGVDPEVMCSVKLIYFKYLNELEKWFTEICGTRSLGNGESGCKGNLHPLSSELEREFRGLLSGWPEQKGKSDGEVHLESGECNGDDDEKVCNDDQNDVMISLSSLNKNENDRKRKRESLVGMLNWVGQIAKQPNDPSIGAIPEPTKWKEHRSDDECWVQAIRAKEALLIRRNVNSKTEEYLQQKKLKTHPLLFEDNIVAGRQCSGRLRCSERLPHSVKSRSCPCCHKKEVENDSVEQAPAEVDLLATDTASEDNPREKDVSVGAHAQADVPEWTGVASESDGKWLGTRVWPLKREEDSLPNETDAIGQGRQDSCCCGFPDSVACFRFHITEAKMKLKRELGSLFYNWRFDRMGEEVSLRWTAEEEKRFKDLVKSNHSNSPFIEGNNSNSSSFWDSASKWFPRKTREDLVTYYFNVFLVQRRSYQNRVTPKHIDSDDDVTELGSLSNGFRREVVELSTNSLPCSLNQKSTDFD</sequence>
<gene>
    <name evidence="3" type="ORF">DVH24_019922</name>
</gene>